<dbReference type="EMBL" id="LAVV01006484">
    <property type="protein sequence ID" value="KNZ59674.1"/>
    <property type="molecule type" value="Genomic_DNA"/>
</dbReference>
<keyword evidence="3" id="KW-1185">Reference proteome</keyword>
<keyword evidence="1" id="KW-0812">Transmembrane</keyword>
<keyword evidence="1" id="KW-0472">Membrane</keyword>
<dbReference type="AlphaFoldDB" id="A0A0L6VG12"/>
<dbReference type="VEuPathDB" id="FungiDB:VP01_1682g2"/>
<name>A0A0L6VG12_9BASI</name>
<dbReference type="Proteomes" id="UP000037035">
    <property type="component" value="Unassembled WGS sequence"/>
</dbReference>
<evidence type="ECO:0000256" key="1">
    <source>
        <dbReference type="SAM" id="Phobius"/>
    </source>
</evidence>
<gene>
    <name evidence="2" type="ORF">VP01_1682g2</name>
</gene>
<organism evidence="2 3">
    <name type="scientific">Puccinia sorghi</name>
    <dbReference type="NCBI Taxonomy" id="27349"/>
    <lineage>
        <taxon>Eukaryota</taxon>
        <taxon>Fungi</taxon>
        <taxon>Dikarya</taxon>
        <taxon>Basidiomycota</taxon>
        <taxon>Pucciniomycotina</taxon>
        <taxon>Pucciniomycetes</taxon>
        <taxon>Pucciniales</taxon>
        <taxon>Pucciniaceae</taxon>
        <taxon>Puccinia</taxon>
    </lineage>
</organism>
<proteinExistence type="predicted"/>
<comment type="caution">
    <text evidence="2">The sequence shown here is derived from an EMBL/GenBank/DDBJ whole genome shotgun (WGS) entry which is preliminary data.</text>
</comment>
<accession>A0A0L6VG12</accession>
<evidence type="ECO:0000313" key="2">
    <source>
        <dbReference type="EMBL" id="KNZ59674.1"/>
    </source>
</evidence>
<feature type="transmembrane region" description="Helical" evidence="1">
    <location>
        <begin position="87"/>
        <end position="106"/>
    </location>
</feature>
<sequence length="379" mass="44021">MAEKKKKRECHLLETFLMRKTWERNKYLIHLRNTYKYLNNCIIFFLHSGFQDDFMTSNHSFHFTYLIIWKNCNFTSFIMSYITFGSLYFNLIISLSYLLSLFLHWAGFVTFTNRDTCSFLNHGFFYSENNLRSLQIWSSSLNLKSKPILHRITCLTFQNIVVFITSNIEFPRAKLSQKYSLLPTLNGMILFHFMRRGFPLRMLIGSDHWSVMGFPLFEFLINQNFQYTLMLLEIALAWLKFSCVKHPILLMGVCEMDISKTVFQLAPMLIAAHSSHCSRWCCRISSFLTPMHFWRGEMLSHTPQVVVLDSCQDPLPTKTPLFLIPIGKPYQYKASACSDLSGVFPSKGGVAHCSTPALWAYLVSISMFSLTANGKPISY</sequence>
<keyword evidence="1" id="KW-1133">Transmembrane helix</keyword>
<evidence type="ECO:0000313" key="3">
    <source>
        <dbReference type="Proteomes" id="UP000037035"/>
    </source>
</evidence>
<protein>
    <submittedName>
        <fullName evidence="2">Uncharacterized protein</fullName>
    </submittedName>
</protein>
<reference evidence="2 3" key="1">
    <citation type="submission" date="2015-08" db="EMBL/GenBank/DDBJ databases">
        <title>Next Generation Sequencing and Analysis of the Genome of Puccinia sorghi L Schw, the Causal Agent of Maize Common Rust.</title>
        <authorList>
            <person name="Rochi L."/>
            <person name="Burguener G."/>
            <person name="Darino M."/>
            <person name="Turjanski A."/>
            <person name="Kreff E."/>
            <person name="Dieguez M.J."/>
            <person name="Sacco F."/>
        </authorList>
    </citation>
    <scope>NUCLEOTIDE SEQUENCE [LARGE SCALE GENOMIC DNA]</scope>
    <source>
        <strain evidence="2 3">RO10H11247</strain>
    </source>
</reference>